<gene>
    <name evidence="1" type="ORF">HJG54_17940</name>
</gene>
<dbReference type="EMBL" id="CP053586">
    <property type="protein sequence ID" value="WNZ24548.1"/>
    <property type="molecule type" value="Genomic_DNA"/>
</dbReference>
<evidence type="ECO:0000313" key="1">
    <source>
        <dbReference type="EMBL" id="WNZ24548.1"/>
    </source>
</evidence>
<organism evidence="1">
    <name type="scientific">Leptolyngbya sp. NK1-12</name>
    <dbReference type="NCBI Taxonomy" id="2547451"/>
    <lineage>
        <taxon>Bacteria</taxon>
        <taxon>Bacillati</taxon>
        <taxon>Cyanobacteriota</taxon>
        <taxon>Cyanophyceae</taxon>
        <taxon>Leptolyngbyales</taxon>
        <taxon>Leptolyngbyaceae</taxon>
        <taxon>Leptolyngbya group</taxon>
        <taxon>Leptolyngbya</taxon>
    </lineage>
</organism>
<dbReference type="RefSeq" id="WP_316430402.1">
    <property type="nucleotide sequence ID" value="NZ_CP053586.1"/>
</dbReference>
<sequence>MHSPQTVYNKLKSLEQMDIASGALYRQLAQEILADPKVSLSWRQAIAERLSQANWFLAKRNVESGDSY</sequence>
<protein>
    <submittedName>
        <fullName evidence="1">Uncharacterized protein</fullName>
    </submittedName>
</protein>
<reference evidence="1" key="1">
    <citation type="submission" date="2020-05" db="EMBL/GenBank/DDBJ databases">
        <authorList>
            <person name="Zhu T."/>
            <person name="Keshari N."/>
            <person name="Lu X."/>
        </authorList>
    </citation>
    <scope>NUCLEOTIDE SEQUENCE</scope>
    <source>
        <strain evidence="1">NK1-12</strain>
    </source>
</reference>
<accession>A0AA96WFP8</accession>
<name>A0AA96WFP8_9CYAN</name>
<proteinExistence type="predicted"/>
<dbReference type="AlphaFoldDB" id="A0AA96WFP8"/>